<evidence type="ECO:0000256" key="2">
    <source>
        <dbReference type="SAM" id="SignalP"/>
    </source>
</evidence>
<evidence type="ECO:0008006" key="5">
    <source>
        <dbReference type="Google" id="ProtNLM"/>
    </source>
</evidence>
<accession>A0ABQ7FA57</accession>
<keyword evidence="2" id="KW-0732">Signal</keyword>
<reference evidence="3 4" key="1">
    <citation type="submission" date="2019-10" db="EMBL/GenBank/DDBJ databases">
        <title>Streptomyces tenebrisbrunneis sp.nov., an endogenous actinomycete isolated from of Lycium ruthenicum.</title>
        <authorList>
            <person name="Ma L."/>
        </authorList>
    </citation>
    <scope>NUCLEOTIDE SEQUENCE [LARGE SCALE GENOMIC DNA]</scope>
    <source>
        <strain evidence="3 4">TRM 66187</strain>
    </source>
</reference>
<comment type="caution">
    <text evidence="3">The sequence shown here is derived from an EMBL/GenBank/DDBJ whole genome shotgun (WGS) entry which is preliminary data.</text>
</comment>
<gene>
    <name evidence="3" type="ORF">GCU69_29560</name>
</gene>
<feature type="signal peptide" evidence="2">
    <location>
        <begin position="1"/>
        <end position="23"/>
    </location>
</feature>
<keyword evidence="4" id="KW-1185">Reference proteome</keyword>
<evidence type="ECO:0000256" key="1">
    <source>
        <dbReference type="SAM" id="MobiDB-lite"/>
    </source>
</evidence>
<dbReference type="RefSeq" id="WP_156207694.1">
    <property type="nucleotide sequence ID" value="NZ_WHPN01000412.1"/>
</dbReference>
<feature type="region of interest" description="Disordered" evidence="1">
    <location>
        <begin position="27"/>
        <end position="48"/>
    </location>
</feature>
<sequence>MRRTLVALLALAPVLLAAAPASAAGPVATASGAGWEPAPPTPPSDYAAGERCDFPVHGEPVVDEVVQRVLETHPDGSPKRVAYKGDLVVRVTNTDTGAAYDADASGTAVVDYRTDGSQFWSVLGPVLANFRENGGDLPRGLYILDGLYTLDIDATGYKDLTMLHGTHDNICDRIG</sequence>
<organism evidence="3 4">
    <name type="scientific">Streptomyces lycii</name>
    <dbReference type="NCBI Taxonomy" id="2654337"/>
    <lineage>
        <taxon>Bacteria</taxon>
        <taxon>Bacillati</taxon>
        <taxon>Actinomycetota</taxon>
        <taxon>Actinomycetes</taxon>
        <taxon>Kitasatosporales</taxon>
        <taxon>Streptomycetaceae</taxon>
        <taxon>Streptomyces</taxon>
    </lineage>
</organism>
<dbReference type="Proteomes" id="UP000621266">
    <property type="component" value="Unassembled WGS sequence"/>
</dbReference>
<evidence type="ECO:0000313" key="3">
    <source>
        <dbReference type="EMBL" id="KAF4405585.1"/>
    </source>
</evidence>
<proteinExistence type="predicted"/>
<feature type="chain" id="PRO_5045592246" description="Secreted protein" evidence="2">
    <location>
        <begin position="24"/>
        <end position="175"/>
    </location>
</feature>
<name>A0ABQ7FA57_9ACTN</name>
<evidence type="ECO:0000313" key="4">
    <source>
        <dbReference type="Proteomes" id="UP000621266"/>
    </source>
</evidence>
<dbReference type="EMBL" id="WHPN01000412">
    <property type="protein sequence ID" value="KAF4405585.1"/>
    <property type="molecule type" value="Genomic_DNA"/>
</dbReference>
<protein>
    <recommendedName>
        <fullName evidence="5">Secreted protein</fullName>
    </recommendedName>
</protein>